<name>A0A382K733_9ZZZZ</name>
<evidence type="ECO:0000313" key="1">
    <source>
        <dbReference type="EMBL" id="SVC18867.1"/>
    </source>
</evidence>
<dbReference type="EMBL" id="UINC01078111">
    <property type="protein sequence ID" value="SVC18867.1"/>
    <property type="molecule type" value="Genomic_DNA"/>
</dbReference>
<accession>A0A382K733</accession>
<feature type="non-terminal residue" evidence="1">
    <location>
        <position position="155"/>
    </location>
</feature>
<dbReference type="AlphaFoldDB" id="A0A382K733"/>
<reference evidence="1" key="1">
    <citation type="submission" date="2018-05" db="EMBL/GenBank/DDBJ databases">
        <authorList>
            <person name="Lanie J.A."/>
            <person name="Ng W.-L."/>
            <person name="Kazmierczak K.M."/>
            <person name="Andrzejewski T.M."/>
            <person name="Davidsen T.M."/>
            <person name="Wayne K.J."/>
            <person name="Tettelin H."/>
            <person name="Glass J.I."/>
            <person name="Rusch D."/>
            <person name="Podicherti R."/>
            <person name="Tsui H.-C.T."/>
            <person name="Winkler M.E."/>
        </authorList>
    </citation>
    <scope>NUCLEOTIDE SEQUENCE</scope>
</reference>
<protein>
    <submittedName>
        <fullName evidence="1">Uncharacterized protein</fullName>
    </submittedName>
</protein>
<organism evidence="1">
    <name type="scientific">marine metagenome</name>
    <dbReference type="NCBI Taxonomy" id="408172"/>
    <lineage>
        <taxon>unclassified sequences</taxon>
        <taxon>metagenomes</taxon>
        <taxon>ecological metagenomes</taxon>
    </lineage>
</organism>
<sequence>MALTINELAILLERNKHKFVFYSYYGGAGGEFILNYIAENSLNIIPQKHSQLMQDDQWPNIINLSLQNRHYFVDTIFAHYFLISALKSTSEEYTSSSNFKELAERILIGLESYCYGYQEHNFNTLFELDEHEDMRYLVKLHNLYDELKLFKGAKI</sequence>
<proteinExistence type="predicted"/>
<gene>
    <name evidence="1" type="ORF">METZ01_LOCUS271721</name>
</gene>